<reference evidence="2" key="1">
    <citation type="submission" date="2016-10" db="EMBL/GenBank/DDBJ databases">
        <authorList>
            <person name="Varghese N."/>
            <person name="Submissions S."/>
        </authorList>
    </citation>
    <scope>NUCLEOTIDE SEQUENCE [LARGE SCALE GENOMIC DNA]</scope>
    <source>
        <strain evidence="2">DSM 23445</strain>
    </source>
</reference>
<dbReference type="AlphaFoldDB" id="A0A1I7CUQ1"/>
<organism evidence="1 2">
    <name type="scientific">Algoriphagus locisalis</name>
    <dbReference type="NCBI Taxonomy" id="305507"/>
    <lineage>
        <taxon>Bacteria</taxon>
        <taxon>Pseudomonadati</taxon>
        <taxon>Bacteroidota</taxon>
        <taxon>Cytophagia</taxon>
        <taxon>Cytophagales</taxon>
        <taxon>Cyclobacteriaceae</taxon>
        <taxon>Algoriphagus</taxon>
    </lineage>
</organism>
<evidence type="ECO:0000313" key="1">
    <source>
        <dbReference type="EMBL" id="SFU03143.1"/>
    </source>
</evidence>
<dbReference type="InterPro" id="IPR007922">
    <property type="entry name" value="DciA-like"/>
</dbReference>
<gene>
    <name evidence="1" type="ORF">SAMN04489724_3460</name>
</gene>
<dbReference type="PANTHER" id="PTHR36456">
    <property type="entry name" value="UPF0232 PROTEIN SCO3875"/>
    <property type="match status" value="1"/>
</dbReference>
<dbReference type="PANTHER" id="PTHR36456:SF1">
    <property type="entry name" value="UPF0232 PROTEIN SCO3875"/>
    <property type="match status" value="1"/>
</dbReference>
<evidence type="ECO:0008006" key="3">
    <source>
        <dbReference type="Google" id="ProtNLM"/>
    </source>
</evidence>
<name>A0A1I7CUQ1_9BACT</name>
<dbReference type="Pfam" id="PF05258">
    <property type="entry name" value="DciA"/>
    <property type="match status" value="1"/>
</dbReference>
<proteinExistence type="predicted"/>
<dbReference type="EMBL" id="FPBF01000005">
    <property type="protein sequence ID" value="SFU03143.1"/>
    <property type="molecule type" value="Genomic_DNA"/>
</dbReference>
<evidence type="ECO:0000313" key="2">
    <source>
        <dbReference type="Proteomes" id="UP000199673"/>
    </source>
</evidence>
<keyword evidence="2" id="KW-1185">Reference proteome</keyword>
<dbReference type="STRING" id="305507.SAMN04489724_3460"/>
<dbReference type="Proteomes" id="UP000199673">
    <property type="component" value="Unassembled WGS sequence"/>
</dbReference>
<sequence length="106" mass="12014">MTNMAGDGYFSRKKEVAPLESAFNDLLKAYRLEGKFKEKSLVHDWPEIVGKTIADRTSSVFIKDKKLFVKISSGPIKKELLMNKSKVISLIEEKYGVNVIDDLVCM</sequence>
<protein>
    <recommendedName>
        <fullName evidence="3">DUF721 domain-containing protein</fullName>
    </recommendedName>
</protein>
<accession>A0A1I7CUQ1</accession>